<keyword evidence="4" id="KW-0677">Repeat</keyword>
<dbReference type="EMBL" id="UIDG01000378">
    <property type="protein sequence ID" value="SUS07443.1"/>
    <property type="molecule type" value="Genomic_DNA"/>
</dbReference>
<evidence type="ECO:0000256" key="2">
    <source>
        <dbReference type="ARBA" id="ARBA00004613"/>
    </source>
</evidence>
<dbReference type="PROSITE" id="PS00330">
    <property type="entry name" value="HEMOLYSIN_CALCIUM"/>
    <property type="match status" value="3"/>
</dbReference>
<dbReference type="AlphaFoldDB" id="A0A380TIC2"/>
<feature type="compositionally biased region" description="Gly residues" evidence="5">
    <location>
        <begin position="195"/>
        <end position="205"/>
    </location>
</feature>
<gene>
    <name evidence="7" type="ORF">DF3PB_4390003</name>
</gene>
<accession>A0A380TIC2</accession>
<dbReference type="InterPro" id="IPR011042">
    <property type="entry name" value="6-blade_b-propeller_TolB-like"/>
</dbReference>
<dbReference type="PRINTS" id="PR00313">
    <property type="entry name" value="CABNDNGRPT"/>
</dbReference>
<dbReference type="InterPro" id="IPR013858">
    <property type="entry name" value="Peptidase_M10B_C"/>
</dbReference>
<dbReference type="Pfam" id="PF08548">
    <property type="entry name" value="Peptidase_M10_C"/>
    <property type="match status" value="1"/>
</dbReference>
<dbReference type="InterPro" id="IPR011049">
    <property type="entry name" value="Serralysin-like_metalloprot_C"/>
</dbReference>
<dbReference type="GO" id="GO:0005615">
    <property type="term" value="C:extracellular space"/>
    <property type="evidence" value="ECO:0007669"/>
    <property type="project" value="InterPro"/>
</dbReference>
<organism evidence="7">
    <name type="scientific">metagenome</name>
    <dbReference type="NCBI Taxonomy" id="256318"/>
    <lineage>
        <taxon>unclassified sequences</taxon>
        <taxon>metagenomes</taxon>
    </lineage>
</organism>
<dbReference type="InterPro" id="IPR018511">
    <property type="entry name" value="Hemolysin-typ_Ca-bd_CS"/>
</dbReference>
<dbReference type="SUPFAM" id="SSF51120">
    <property type="entry name" value="beta-Roll"/>
    <property type="match status" value="2"/>
</dbReference>
<evidence type="ECO:0000313" key="7">
    <source>
        <dbReference type="EMBL" id="SUS07443.1"/>
    </source>
</evidence>
<dbReference type="Pfam" id="PF00353">
    <property type="entry name" value="HemolysinCabind"/>
    <property type="match status" value="4"/>
</dbReference>
<dbReference type="Gene3D" id="2.150.10.10">
    <property type="entry name" value="Serralysin-like metalloprotease, C-terminal"/>
    <property type="match status" value="2"/>
</dbReference>
<evidence type="ECO:0000256" key="5">
    <source>
        <dbReference type="SAM" id="MobiDB-lite"/>
    </source>
</evidence>
<feature type="domain" description="Peptidase M10 serralysin C-terminal" evidence="6">
    <location>
        <begin position="272"/>
        <end position="412"/>
    </location>
</feature>
<evidence type="ECO:0000256" key="3">
    <source>
        <dbReference type="ARBA" id="ARBA00022525"/>
    </source>
</evidence>
<dbReference type="Gene3D" id="2.120.10.30">
    <property type="entry name" value="TolB, C-terminal domain"/>
    <property type="match status" value="1"/>
</dbReference>
<evidence type="ECO:0000256" key="1">
    <source>
        <dbReference type="ARBA" id="ARBA00001913"/>
    </source>
</evidence>
<evidence type="ECO:0000259" key="6">
    <source>
        <dbReference type="Pfam" id="PF08548"/>
    </source>
</evidence>
<sequence length="413" mass="42457">MAFYSEAFNLLTGDTNNYPGVFVKTLATGAIELISTDAAGVEGDQASFKPAFSPDGTKVAFGSYASNLVPGDTNGVGDIYVVTLATPPATIFHNIGDNTNRSQFKAAYVGNDSIDGTGSADRIRGWAGRDTILGEGGNDEIRGDGVGLPYDPDLPDTDLARFADSILAGAGNDSVWGGGGNDTLLGEDGNDRLYGQGGGDSIDGGRGVDEINGGENNDTCRGGADNDWIAGGAGLDSLYGDDGNDKIYAFAPDSEASRWGWIDDGTGDQISGGNGSDTLIGGKGVDTLTGGAGADVMSGGGGDDVFDYNAASETGNSLTTCDIITDFAPGHDKIDLKDIDASSVLAGNNAFVWRGTGPFTTSSEGELRYQKYDNAGTANDYTVIFGDTDADTASEFQIKLQGLVTLSQADFIL</sequence>
<keyword evidence="3" id="KW-0964">Secreted</keyword>
<dbReference type="PANTHER" id="PTHR38340">
    <property type="entry name" value="S-LAYER PROTEIN"/>
    <property type="match status" value="1"/>
</dbReference>
<feature type="region of interest" description="Disordered" evidence="5">
    <location>
        <begin position="187"/>
        <end position="222"/>
    </location>
</feature>
<name>A0A380TIC2_9ZZZZ</name>
<comment type="cofactor">
    <cofactor evidence="1">
        <name>Ca(2+)</name>
        <dbReference type="ChEBI" id="CHEBI:29108"/>
    </cofactor>
</comment>
<dbReference type="GO" id="GO:0005509">
    <property type="term" value="F:calcium ion binding"/>
    <property type="evidence" value="ECO:0007669"/>
    <property type="project" value="InterPro"/>
</dbReference>
<protein>
    <recommendedName>
        <fullName evidence="6">Peptidase M10 serralysin C-terminal domain-containing protein</fullName>
    </recommendedName>
</protein>
<comment type="subcellular location">
    <subcellularLocation>
        <location evidence="2">Secreted</location>
    </subcellularLocation>
</comment>
<proteinExistence type="predicted"/>
<reference evidence="7" key="1">
    <citation type="submission" date="2018-07" db="EMBL/GenBank/DDBJ databases">
        <authorList>
            <person name="Quirk P.G."/>
            <person name="Krulwich T.A."/>
        </authorList>
    </citation>
    <scope>NUCLEOTIDE SEQUENCE</scope>
</reference>
<dbReference type="InterPro" id="IPR001343">
    <property type="entry name" value="Hemolysn_Ca-bd"/>
</dbReference>
<dbReference type="InterPro" id="IPR050557">
    <property type="entry name" value="RTX_toxin/Mannuronan_C5-epim"/>
</dbReference>
<evidence type="ECO:0000256" key="4">
    <source>
        <dbReference type="ARBA" id="ARBA00022737"/>
    </source>
</evidence>
<dbReference type="PANTHER" id="PTHR38340:SF1">
    <property type="entry name" value="S-LAYER PROTEIN"/>
    <property type="match status" value="1"/>
</dbReference>